<reference evidence="8 9" key="1">
    <citation type="submission" date="2019-01" db="EMBL/GenBank/DDBJ databases">
        <authorList>
            <person name="Li J."/>
        </authorList>
    </citation>
    <scope>NUCLEOTIDE SEQUENCE [LARGE SCALE GENOMIC DNA]</scope>
    <source>
        <strain evidence="8 9">CCUG 35506</strain>
    </source>
</reference>
<dbReference type="Pfam" id="PF00440">
    <property type="entry name" value="TetR_N"/>
    <property type="match status" value="1"/>
</dbReference>
<dbReference type="InterPro" id="IPR009057">
    <property type="entry name" value="Homeodomain-like_sf"/>
</dbReference>
<keyword evidence="4" id="KW-0804">Transcription</keyword>
<evidence type="ECO:0000256" key="5">
    <source>
        <dbReference type="PROSITE-ProRule" id="PRU00335"/>
    </source>
</evidence>
<dbReference type="AlphaFoldDB" id="A0A4Q2JRM5"/>
<dbReference type="InterPro" id="IPR003012">
    <property type="entry name" value="Tet_transcr_reg_TetR"/>
</dbReference>
<dbReference type="PANTHER" id="PTHR30055:SF151">
    <property type="entry name" value="TRANSCRIPTIONAL REGULATORY PROTEIN"/>
    <property type="match status" value="1"/>
</dbReference>
<dbReference type="GO" id="GO:0000976">
    <property type="term" value="F:transcription cis-regulatory region binding"/>
    <property type="evidence" value="ECO:0007669"/>
    <property type="project" value="TreeGrafter"/>
</dbReference>
<dbReference type="Gene3D" id="1.10.357.10">
    <property type="entry name" value="Tetracycline Repressor, domain 2"/>
    <property type="match status" value="1"/>
</dbReference>
<sequence length="305" mass="32194">MRPARIATADTSGRRGSIVITRAPMRMVSATTPCMCARSLARLLRRHNLMWLNSGTRYSRIRSSTNPVSTTRRSPVSPSPAKRSAGRPRTPVLSADQIVDAAFSLARTAGPDGFTMAALARSLSVHPPALYHYFGGKADVVRAMRGRVAELLDVSGFDTPETTLVDAVLRWAHSYRSAFATHPAAIALLATTAIDGQERSVANYESITKRFVAEGWPVGGAVDAIVALESFIIGSALDTLAPDDIMSPGTAAPLAPTFSRAEALRSVKAAAHGVHPTDRSFDLGLAALIGGLPAALAAAVEAERV</sequence>
<accession>A0A4Q2JRM5</accession>
<evidence type="ECO:0000256" key="1">
    <source>
        <dbReference type="ARBA" id="ARBA00022491"/>
    </source>
</evidence>
<dbReference type="InterPro" id="IPR004111">
    <property type="entry name" value="Repressor_TetR_C"/>
</dbReference>
<feature type="domain" description="HTH tetR-type" evidence="7">
    <location>
        <begin position="92"/>
        <end position="152"/>
    </location>
</feature>
<dbReference type="PROSITE" id="PS01081">
    <property type="entry name" value="HTH_TETR_1"/>
    <property type="match status" value="1"/>
</dbReference>
<feature type="DNA-binding region" description="H-T-H motif" evidence="5">
    <location>
        <begin position="115"/>
        <end position="134"/>
    </location>
</feature>
<keyword evidence="9" id="KW-1185">Reference proteome</keyword>
<evidence type="ECO:0000313" key="9">
    <source>
        <dbReference type="Proteomes" id="UP000292935"/>
    </source>
</evidence>
<evidence type="ECO:0000313" key="8">
    <source>
        <dbReference type="EMBL" id="RXZ50961.1"/>
    </source>
</evidence>
<gene>
    <name evidence="8" type="ORF">ESP57_04015</name>
</gene>
<dbReference type="GO" id="GO:0045892">
    <property type="term" value="P:negative regulation of DNA-templated transcription"/>
    <property type="evidence" value="ECO:0007669"/>
    <property type="project" value="InterPro"/>
</dbReference>
<dbReference type="InterPro" id="IPR036271">
    <property type="entry name" value="Tet_transcr_reg_TetR-rel_C_sf"/>
</dbReference>
<keyword evidence="2" id="KW-0805">Transcription regulation</keyword>
<proteinExistence type="predicted"/>
<dbReference type="SUPFAM" id="SSF48498">
    <property type="entry name" value="Tetracyclin repressor-like, C-terminal domain"/>
    <property type="match status" value="1"/>
</dbReference>
<feature type="region of interest" description="Disordered" evidence="6">
    <location>
        <begin position="61"/>
        <end position="91"/>
    </location>
</feature>
<dbReference type="PRINTS" id="PR00400">
    <property type="entry name" value="TETREPRESSOR"/>
</dbReference>
<dbReference type="GO" id="GO:0003700">
    <property type="term" value="F:DNA-binding transcription factor activity"/>
    <property type="evidence" value="ECO:0007669"/>
    <property type="project" value="TreeGrafter"/>
</dbReference>
<keyword evidence="1" id="KW-0678">Repressor</keyword>
<keyword evidence="3 5" id="KW-0238">DNA-binding</keyword>
<evidence type="ECO:0000256" key="2">
    <source>
        <dbReference type="ARBA" id="ARBA00023015"/>
    </source>
</evidence>
<evidence type="ECO:0000256" key="3">
    <source>
        <dbReference type="ARBA" id="ARBA00023125"/>
    </source>
</evidence>
<dbReference type="OrthoDB" id="3432043at2"/>
<protein>
    <submittedName>
        <fullName evidence="8">TetR/AcrR family transcriptional regulator</fullName>
    </submittedName>
</protein>
<feature type="compositionally biased region" description="Low complexity" evidence="6">
    <location>
        <begin position="67"/>
        <end position="80"/>
    </location>
</feature>
<evidence type="ECO:0000259" key="7">
    <source>
        <dbReference type="PROSITE" id="PS50977"/>
    </source>
</evidence>
<dbReference type="InterPro" id="IPR001647">
    <property type="entry name" value="HTH_TetR"/>
</dbReference>
<evidence type="ECO:0000256" key="6">
    <source>
        <dbReference type="SAM" id="MobiDB-lite"/>
    </source>
</evidence>
<dbReference type="EMBL" id="SDPO01000001">
    <property type="protein sequence ID" value="RXZ50961.1"/>
    <property type="molecule type" value="Genomic_DNA"/>
</dbReference>
<dbReference type="PANTHER" id="PTHR30055">
    <property type="entry name" value="HTH-TYPE TRANSCRIPTIONAL REGULATOR RUTR"/>
    <property type="match status" value="1"/>
</dbReference>
<evidence type="ECO:0000256" key="4">
    <source>
        <dbReference type="ARBA" id="ARBA00023163"/>
    </source>
</evidence>
<dbReference type="Proteomes" id="UP000292935">
    <property type="component" value="Unassembled WGS sequence"/>
</dbReference>
<dbReference type="PROSITE" id="PS50977">
    <property type="entry name" value="HTH_TETR_2"/>
    <property type="match status" value="1"/>
</dbReference>
<dbReference type="SUPFAM" id="SSF46689">
    <property type="entry name" value="Homeodomain-like"/>
    <property type="match status" value="1"/>
</dbReference>
<name>A0A4Q2JRM5_9MICO</name>
<dbReference type="Pfam" id="PF02909">
    <property type="entry name" value="TetR_C_1"/>
    <property type="match status" value="1"/>
</dbReference>
<dbReference type="InterPro" id="IPR023772">
    <property type="entry name" value="DNA-bd_HTH_TetR-type_CS"/>
</dbReference>
<comment type="caution">
    <text evidence="8">The sequence shown here is derived from an EMBL/GenBank/DDBJ whole genome shotgun (WGS) entry which is preliminary data.</text>
</comment>
<dbReference type="InterPro" id="IPR050109">
    <property type="entry name" value="HTH-type_TetR-like_transc_reg"/>
</dbReference>
<organism evidence="8 9">
    <name type="scientific">Agromyces fucosus</name>
    <dbReference type="NCBI Taxonomy" id="41985"/>
    <lineage>
        <taxon>Bacteria</taxon>
        <taxon>Bacillati</taxon>
        <taxon>Actinomycetota</taxon>
        <taxon>Actinomycetes</taxon>
        <taxon>Micrococcales</taxon>
        <taxon>Microbacteriaceae</taxon>
        <taxon>Agromyces</taxon>
    </lineage>
</organism>
<dbReference type="GO" id="GO:0046677">
    <property type="term" value="P:response to antibiotic"/>
    <property type="evidence" value="ECO:0007669"/>
    <property type="project" value="InterPro"/>
</dbReference>